<feature type="region of interest" description="Disordered" evidence="1">
    <location>
        <begin position="102"/>
        <end position="123"/>
    </location>
</feature>
<dbReference type="InParanoid" id="B7PQC8"/>
<reference evidence="3" key="2">
    <citation type="submission" date="2020-05" db="UniProtKB">
        <authorList>
            <consortium name="EnsemblMetazoa"/>
        </authorList>
    </citation>
    <scope>IDENTIFICATION</scope>
    <source>
        <strain evidence="3">wikel</strain>
    </source>
</reference>
<feature type="compositionally biased region" description="Polar residues" evidence="1">
    <location>
        <begin position="173"/>
        <end position="190"/>
    </location>
</feature>
<name>B7PQC8_IXOSC</name>
<dbReference type="EMBL" id="DS764242">
    <property type="protein sequence ID" value="EEC08800.1"/>
    <property type="molecule type" value="Genomic_DNA"/>
</dbReference>
<feature type="region of interest" description="Disordered" evidence="1">
    <location>
        <begin position="1"/>
        <end position="21"/>
    </location>
</feature>
<evidence type="ECO:0000256" key="1">
    <source>
        <dbReference type="SAM" id="MobiDB-lite"/>
    </source>
</evidence>
<keyword evidence="4" id="KW-1185">Reference proteome</keyword>
<dbReference type="EMBL" id="ABJB010688346">
    <property type="status" value="NOT_ANNOTATED_CDS"/>
    <property type="molecule type" value="Genomic_DNA"/>
</dbReference>
<proteinExistence type="predicted"/>
<sequence>MNTTRNPIAGSNGSTAFPNPTSTSTLTTVCVNLSAEQISRMRKVNHTLADTLASMCIPTPVICADPGQKNCVLPEAMRAQIHVSHYPRSTHHGFLYKSKQDGVQRRTDGTSLSTRGAHVVHQHPQARNATEFPYPYHEAPRNTSEATGSSSEIEPFTRRESQTPGASHGIQASMAQSAIRTTYPERTSGQKVARTGGEWSHGAGSSRVPKNKELEKRSHASVALQQLEQEGHEREAVPIKVNVVKSRVSVNAVLDVNQCRGPRCPRKFTKKPRRQTVVVRTVPVGDDDYEYYYVYDDDKSSGSQRETSASQK</sequence>
<dbReference type="EnsemblMetazoa" id="ISCW006271-RA">
    <property type="protein sequence ID" value="ISCW006271-PA"/>
    <property type="gene ID" value="ISCW006271"/>
</dbReference>
<accession>B7PQC8</accession>
<dbReference type="HOGENOM" id="CLU_892211_0_0_1"/>
<feature type="region of interest" description="Disordered" evidence="1">
    <location>
        <begin position="139"/>
        <end position="215"/>
    </location>
</feature>
<protein>
    <submittedName>
        <fullName evidence="2 3">Uncharacterized protein</fullName>
    </submittedName>
</protein>
<gene>
    <name evidence="2" type="ORF">IscW_ISCW006271</name>
</gene>
<dbReference type="AlphaFoldDB" id="B7PQC8"/>
<dbReference type="PaxDb" id="6945-B7PQC8"/>
<dbReference type="VEuPathDB" id="VectorBase:ISCI006271"/>
<reference evidence="2 4" key="1">
    <citation type="submission" date="2008-03" db="EMBL/GenBank/DDBJ databases">
        <title>Annotation of Ixodes scapularis.</title>
        <authorList>
            <consortium name="Ixodes scapularis Genome Project Consortium"/>
            <person name="Caler E."/>
            <person name="Hannick L.I."/>
            <person name="Bidwell S."/>
            <person name="Joardar V."/>
            <person name="Thiagarajan M."/>
            <person name="Amedeo P."/>
            <person name="Galinsky K.J."/>
            <person name="Schobel S."/>
            <person name="Inman J."/>
            <person name="Hostetler J."/>
            <person name="Miller J."/>
            <person name="Hammond M."/>
            <person name="Megy K."/>
            <person name="Lawson D."/>
            <person name="Kodira C."/>
            <person name="Sutton G."/>
            <person name="Meyer J."/>
            <person name="Hill C.A."/>
            <person name="Birren B."/>
            <person name="Nene V."/>
            <person name="Collins F."/>
            <person name="Alarcon-Chaidez F."/>
            <person name="Wikel S."/>
            <person name="Strausberg R."/>
        </authorList>
    </citation>
    <scope>NUCLEOTIDE SEQUENCE [LARGE SCALE GENOMIC DNA]</scope>
    <source>
        <strain evidence="4">Wikel</strain>
        <strain evidence="2">Wikel colony</strain>
    </source>
</reference>
<evidence type="ECO:0000313" key="2">
    <source>
        <dbReference type="EMBL" id="EEC08800.1"/>
    </source>
</evidence>
<feature type="compositionally biased region" description="Polar residues" evidence="1">
    <location>
        <begin position="141"/>
        <end position="152"/>
    </location>
</feature>
<evidence type="ECO:0000313" key="4">
    <source>
        <dbReference type="Proteomes" id="UP000001555"/>
    </source>
</evidence>
<dbReference type="VEuPathDB" id="VectorBase:ISCW006271"/>
<dbReference type="Proteomes" id="UP000001555">
    <property type="component" value="Unassembled WGS sequence"/>
</dbReference>
<organism>
    <name type="scientific">Ixodes scapularis</name>
    <name type="common">Black-legged tick</name>
    <name type="synonym">Deer tick</name>
    <dbReference type="NCBI Taxonomy" id="6945"/>
    <lineage>
        <taxon>Eukaryota</taxon>
        <taxon>Metazoa</taxon>
        <taxon>Ecdysozoa</taxon>
        <taxon>Arthropoda</taxon>
        <taxon>Chelicerata</taxon>
        <taxon>Arachnida</taxon>
        <taxon>Acari</taxon>
        <taxon>Parasitiformes</taxon>
        <taxon>Ixodida</taxon>
        <taxon>Ixodoidea</taxon>
        <taxon>Ixodidae</taxon>
        <taxon>Ixodinae</taxon>
        <taxon>Ixodes</taxon>
    </lineage>
</organism>
<evidence type="ECO:0000313" key="3">
    <source>
        <dbReference type="EnsemblMetazoa" id="ISCW006271-PA"/>
    </source>
</evidence>